<gene>
    <name evidence="1" type="ORF">F0L46_24290</name>
</gene>
<protein>
    <submittedName>
        <fullName evidence="1">Uncharacterized protein</fullName>
    </submittedName>
</protein>
<dbReference type="RefSeq" id="WP_149822204.1">
    <property type="nucleotide sequence ID" value="NZ_VUOA01000050.1"/>
</dbReference>
<organism evidence="1 2">
    <name type="scientific">Salinarimonas soli</name>
    <dbReference type="NCBI Taxonomy" id="1638099"/>
    <lineage>
        <taxon>Bacteria</taxon>
        <taxon>Pseudomonadati</taxon>
        <taxon>Pseudomonadota</taxon>
        <taxon>Alphaproteobacteria</taxon>
        <taxon>Hyphomicrobiales</taxon>
        <taxon>Salinarimonadaceae</taxon>
        <taxon>Salinarimonas</taxon>
    </lineage>
</organism>
<dbReference type="AlphaFoldDB" id="A0A5B2V6H2"/>
<proteinExistence type="predicted"/>
<sequence>MDEIAASMPDLRALPLMDSLPPGHALHLITCGASWPHLRPGEFAVIDTCDRVPAVGELFVIEWSSGRREVVETYLLRRSPRSDGSIPWAVAPFNRPRSLAELAEWRAAGRQMVTSEGSFMPERLSEKLVGRVVRVFATAGDEARLRTV</sequence>
<dbReference type="EMBL" id="VUOA01000050">
    <property type="protein sequence ID" value="KAA2234175.1"/>
    <property type="molecule type" value="Genomic_DNA"/>
</dbReference>
<dbReference type="OrthoDB" id="8456474at2"/>
<accession>A0A5B2V6H2</accession>
<evidence type="ECO:0000313" key="2">
    <source>
        <dbReference type="Proteomes" id="UP000323142"/>
    </source>
</evidence>
<evidence type="ECO:0000313" key="1">
    <source>
        <dbReference type="EMBL" id="KAA2234175.1"/>
    </source>
</evidence>
<comment type="caution">
    <text evidence="1">The sequence shown here is derived from an EMBL/GenBank/DDBJ whole genome shotgun (WGS) entry which is preliminary data.</text>
</comment>
<dbReference type="Proteomes" id="UP000323142">
    <property type="component" value="Unassembled WGS sequence"/>
</dbReference>
<name>A0A5B2V6H2_9HYPH</name>
<keyword evidence="2" id="KW-1185">Reference proteome</keyword>
<reference evidence="1 2" key="1">
    <citation type="submission" date="2019-09" db="EMBL/GenBank/DDBJ databases">
        <title>Salinarimonas rosea gen. nov., sp. nov., a new member of the a-2 subgroup of the Proteobacteria.</title>
        <authorList>
            <person name="Liu J."/>
        </authorList>
    </citation>
    <scope>NUCLEOTIDE SEQUENCE [LARGE SCALE GENOMIC DNA]</scope>
    <source>
        <strain evidence="1 2">BN140002</strain>
    </source>
</reference>
<reference evidence="1 2" key="2">
    <citation type="submission" date="2019-09" db="EMBL/GenBank/DDBJ databases">
        <authorList>
            <person name="Jin C."/>
        </authorList>
    </citation>
    <scope>NUCLEOTIDE SEQUENCE [LARGE SCALE GENOMIC DNA]</scope>
    <source>
        <strain evidence="1 2">BN140002</strain>
    </source>
</reference>